<evidence type="ECO:0000256" key="2">
    <source>
        <dbReference type="SAM" id="MobiDB-lite"/>
    </source>
</evidence>
<feature type="compositionally biased region" description="Basic and acidic residues" evidence="2">
    <location>
        <begin position="1144"/>
        <end position="1155"/>
    </location>
</feature>
<protein>
    <submittedName>
        <fullName evidence="3">Uncharacterized protein</fullName>
    </submittedName>
</protein>
<feature type="compositionally biased region" description="Basic and acidic residues" evidence="2">
    <location>
        <begin position="1035"/>
        <end position="1045"/>
    </location>
</feature>
<reference evidence="3" key="1">
    <citation type="submission" date="2019-10" db="EMBL/GenBank/DDBJ databases">
        <authorList>
            <consortium name="DOE Joint Genome Institute"/>
            <person name="Kuo A."/>
            <person name="Miyauchi S."/>
            <person name="Kiss E."/>
            <person name="Drula E."/>
            <person name="Kohler A."/>
            <person name="Sanchez-Garcia M."/>
            <person name="Andreopoulos B."/>
            <person name="Barry K.W."/>
            <person name="Bonito G."/>
            <person name="Buee M."/>
            <person name="Carver A."/>
            <person name="Chen C."/>
            <person name="Cichocki N."/>
            <person name="Clum A."/>
            <person name="Culley D."/>
            <person name="Crous P.W."/>
            <person name="Fauchery L."/>
            <person name="Girlanda M."/>
            <person name="Hayes R."/>
            <person name="Keri Z."/>
            <person name="LaButti K."/>
            <person name="Lipzen A."/>
            <person name="Lombard V."/>
            <person name="Magnuson J."/>
            <person name="Maillard F."/>
            <person name="Morin E."/>
            <person name="Murat C."/>
            <person name="Nolan M."/>
            <person name="Ohm R."/>
            <person name="Pangilinan J."/>
            <person name="Pereira M."/>
            <person name="Perotto S."/>
            <person name="Peter M."/>
            <person name="Riley R."/>
            <person name="Sitrit Y."/>
            <person name="Stielow B."/>
            <person name="Szollosi G."/>
            <person name="Zifcakova L."/>
            <person name="Stursova M."/>
            <person name="Spatafora J.W."/>
            <person name="Tedersoo L."/>
            <person name="Vaario L.-M."/>
            <person name="Yamada A."/>
            <person name="Yan M."/>
            <person name="Wang P."/>
            <person name="Xu J."/>
            <person name="Bruns T."/>
            <person name="Baldrian P."/>
            <person name="Vilgalys R."/>
            <person name="Henrissat B."/>
            <person name="Grigoriev I.V."/>
            <person name="Hibbett D."/>
            <person name="Nagy L.G."/>
            <person name="Martin F.M."/>
        </authorList>
    </citation>
    <scope>NUCLEOTIDE SEQUENCE</scope>
    <source>
        <strain evidence="3">BED1</strain>
    </source>
</reference>
<feature type="region of interest" description="Disordered" evidence="2">
    <location>
        <begin position="1442"/>
        <end position="1473"/>
    </location>
</feature>
<dbReference type="EMBL" id="WHUW01000143">
    <property type="protein sequence ID" value="KAF8421323.1"/>
    <property type="molecule type" value="Genomic_DNA"/>
</dbReference>
<evidence type="ECO:0000256" key="1">
    <source>
        <dbReference type="SAM" id="Coils"/>
    </source>
</evidence>
<evidence type="ECO:0000313" key="4">
    <source>
        <dbReference type="Proteomes" id="UP001194468"/>
    </source>
</evidence>
<dbReference type="Proteomes" id="UP001194468">
    <property type="component" value="Unassembled WGS sequence"/>
</dbReference>
<feature type="coiled-coil region" evidence="1">
    <location>
        <begin position="1710"/>
        <end position="1737"/>
    </location>
</feature>
<organism evidence="3 4">
    <name type="scientific">Boletus edulis BED1</name>
    <dbReference type="NCBI Taxonomy" id="1328754"/>
    <lineage>
        <taxon>Eukaryota</taxon>
        <taxon>Fungi</taxon>
        <taxon>Dikarya</taxon>
        <taxon>Basidiomycota</taxon>
        <taxon>Agaricomycotina</taxon>
        <taxon>Agaricomycetes</taxon>
        <taxon>Agaricomycetidae</taxon>
        <taxon>Boletales</taxon>
        <taxon>Boletineae</taxon>
        <taxon>Boletaceae</taxon>
        <taxon>Boletoideae</taxon>
        <taxon>Boletus</taxon>
    </lineage>
</organism>
<feature type="compositionally biased region" description="Basic and acidic residues" evidence="2">
    <location>
        <begin position="53"/>
        <end position="79"/>
    </location>
</feature>
<feature type="region of interest" description="Disordered" evidence="2">
    <location>
        <begin position="1"/>
        <end position="20"/>
    </location>
</feature>
<feature type="compositionally biased region" description="Polar residues" evidence="2">
    <location>
        <begin position="1442"/>
        <end position="1465"/>
    </location>
</feature>
<evidence type="ECO:0000313" key="3">
    <source>
        <dbReference type="EMBL" id="KAF8421323.1"/>
    </source>
</evidence>
<sequence>MSQKSNNQSNDEMDTMVDEQTMPQLADSVAAVINANVKQVPTKKGLNKKKVTTVKDDATKVDNSKASAKDKGKGKEKASDQQCIIRRWLTHIHSQMVMEEEEEHESETVAKPRQPPKVTIKKTKRLTKKKIVLHETTIQAPDKTPIQQIFEDLLKEVETMTLGYALMSLVDDTDLGRGPSLISRTINKRPINKLFIKDFKAKAEEFGLHNKTAENAIIVGVLPAWLEETSLENIHGGLYTNRVKWTPKESGDEPRNMILYNGNHRRHYMQFHHPIKDTYLKYSNAAMNLNTAKSSMKPSFEMAMKEGKRIIDKDGVWLVKFIDMDKLLSSNNSCLLQHQLAENTSLANHDDSDDDRLTQVLTMLSSIENVEEREEYINKMLVKLKNSRNDSLYNLLKDNESREPAMWLYRWPHMRSFKGKSGLSMRHFAAWNPVMGALMQRFANHFGKVLIFLSTPMEVPSLSSIEEEAKITNADFNKLRTKMVKLIHTDLRSKQSENSDETFLLLNDHYLEAWASLYITYISSTGVLELFGSVDDTEQKYYVTETNKYWLAVDKYCGEKVKKTATSDNSDLVTLAKYMSNKIGWIRSGLIVKASETLCGLPLPNKFLLPGLLKLYKDDKLCLEDAIIEIVNWVEPLAKYAIKQRESDERLRIWHNYTSALIAHANLPIQENQLLDILIMYRRSYLRGLRVWKENDDLALTKVKTSKDLLNKDFVKNFAEHIKAYREELKAKKWPDPPRRPDFKGLDLTGLTSMQAKFIKVAFEMLRVTAFPWENEENLTKTETLVNFLAFLHQTRNDQKRLLATGDGWNLRAFLGQALCQIHGVSEWQWWDGIHEKPDVDVKLDKEVAIKSFTDETTGNRMLRLSCSDQIRKDAQDAIKQVTKTVLVHRLGYIHTTLPSPPIVTALNSLVEEMLIETEKHVARMEDMELDIDSEEFLKSQRLTEVVQNKPVKLPVVTAAHLLDIKAFWKPISVEDEDRDRRVQQTHIQLKQVEDMEDWQMEIMDRKGEKKAQKKLEEQIQNISLFGKNALRAMNKDKKDTETSKAKATNPKKGAQPDVVLGSKDGKTPSASTSAPKDQMREPDTIMESSDDDLDIPLTSYMVKQKEVRDKTPLFFPDDDIDMERVSKRPAEHMESSSDEEELDLARARRQRMDEDQQDDDDVVEYTWHHYFAAMVQHDFEAAFQNMPVLLRILQDILSLVPEECDQQTYVINNIRGHSQEPSDVEVMNLITSFRSALSDLKYITAAEQWGAAGYGMHPTHISDDIYGKALFAKTKVSNMTIHMDNEVKQEPDMAITKPKHVLPKRKIIMLRNGAIMKDVMDYIVEKIMVKDFGLIDDGEERKTPPILKEALVTLLKAHVVSDGSSGRGKQEDVTMISIKEETSEDMSLTANNNSISEGSSMNLQDGEDLAGFLGDLANDVIMTLPGSPTKTTMVERILMSDSESGSSQPDENISQWSATQTATEKNPAKRGLNMVEGSSNQVEARPAQRIRFKADLQKSQTVIYTWPSLKAYIMDSHIQRAQFEGMPATLCLLSDMFFRCQTLTDNRAAQVAVMKVKNMVETLKKAPTLIAMRDMISYFEEVIDEDIKQALKIAERLQTTKRNQKTPWPMRRLTGEELGSIQAFEEEKAQTELSGTDRHKIIVAWIEWHGKRACTCACASQGVNYESLGPVYHFCSRYECRRHGSYWEREEWESMQRAIQEQVAMEQDMIHEQAALEQLRQHYQEHQQRMADEYETGEDLEMEEMIDLYEEMEVE</sequence>
<name>A0AAD4BCZ0_BOLED</name>
<reference evidence="3" key="2">
    <citation type="journal article" date="2020" name="Nat. Commun.">
        <title>Large-scale genome sequencing of mycorrhizal fungi provides insights into the early evolution of symbiotic traits.</title>
        <authorList>
            <person name="Miyauchi S."/>
            <person name="Kiss E."/>
            <person name="Kuo A."/>
            <person name="Drula E."/>
            <person name="Kohler A."/>
            <person name="Sanchez-Garcia M."/>
            <person name="Morin E."/>
            <person name="Andreopoulos B."/>
            <person name="Barry K.W."/>
            <person name="Bonito G."/>
            <person name="Buee M."/>
            <person name="Carver A."/>
            <person name="Chen C."/>
            <person name="Cichocki N."/>
            <person name="Clum A."/>
            <person name="Culley D."/>
            <person name="Crous P.W."/>
            <person name="Fauchery L."/>
            <person name="Girlanda M."/>
            <person name="Hayes R.D."/>
            <person name="Keri Z."/>
            <person name="LaButti K."/>
            <person name="Lipzen A."/>
            <person name="Lombard V."/>
            <person name="Magnuson J."/>
            <person name="Maillard F."/>
            <person name="Murat C."/>
            <person name="Nolan M."/>
            <person name="Ohm R.A."/>
            <person name="Pangilinan J."/>
            <person name="Pereira M.F."/>
            <person name="Perotto S."/>
            <person name="Peter M."/>
            <person name="Pfister S."/>
            <person name="Riley R."/>
            <person name="Sitrit Y."/>
            <person name="Stielow J.B."/>
            <person name="Szollosi G."/>
            <person name="Zifcakova L."/>
            <person name="Stursova M."/>
            <person name="Spatafora J.W."/>
            <person name="Tedersoo L."/>
            <person name="Vaario L.M."/>
            <person name="Yamada A."/>
            <person name="Yan M."/>
            <person name="Wang P."/>
            <person name="Xu J."/>
            <person name="Bruns T."/>
            <person name="Baldrian P."/>
            <person name="Vilgalys R."/>
            <person name="Dunand C."/>
            <person name="Henrissat B."/>
            <person name="Grigoriev I.V."/>
            <person name="Hibbett D."/>
            <person name="Nagy L.G."/>
            <person name="Martin F.M."/>
        </authorList>
    </citation>
    <scope>NUCLEOTIDE SEQUENCE</scope>
    <source>
        <strain evidence="3">BED1</strain>
    </source>
</reference>
<feature type="region of interest" description="Disordered" evidence="2">
    <location>
        <begin position="1129"/>
        <end position="1159"/>
    </location>
</feature>
<keyword evidence="1" id="KW-0175">Coiled coil</keyword>
<accession>A0AAD4BCZ0</accession>
<feature type="region of interest" description="Disordered" evidence="2">
    <location>
        <begin position="1035"/>
        <end position="1093"/>
    </location>
</feature>
<proteinExistence type="predicted"/>
<comment type="caution">
    <text evidence="3">The sequence shown here is derived from an EMBL/GenBank/DDBJ whole genome shotgun (WGS) entry which is preliminary data.</text>
</comment>
<feature type="region of interest" description="Disordered" evidence="2">
    <location>
        <begin position="42"/>
        <end position="80"/>
    </location>
</feature>
<keyword evidence="4" id="KW-1185">Reference proteome</keyword>
<gene>
    <name evidence="3" type="ORF">L210DRAFT_3654544</name>
</gene>
<feature type="compositionally biased region" description="Polar residues" evidence="2">
    <location>
        <begin position="1"/>
        <end position="10"/>
    </location>
</feature>